<evidence type="ECO:0000313" key="3">
    <source>
        <dbReference type="Proteomes" id="UP000054549"/>
    </source>
</evidence>
<dbReference type="OrthoDB" id="5424500at2759"/>
<gene>
    <name evidence="2" type="ORF">M378DRAFT_180929</name>
</gene>
<dbReference type="EMBL" id="KN818320">
    <property type="protein sequence ID" value="KIL59210.1"/>
    <property type="molecule type" value="Genomic_DNA"/>
</dbReference>
<dbReference type="InParanoid" id="A0A0C2S8T3"/>
<dbReference type="Proteomes" id="UP000054549">
    <property type="component" value="Unassembled WGS sequence"/>
</dbReference>
<accession>A0A0C2S8T3</accession>
<protein>
    <submittedName>
        <fullName evidence="2">Uncharacterized protein</fullName>
    </submittedName>
</protein>
<name>A0A0C2S8T3_AMAMK</name>
<dbReference type="HOGENOM" id="CLU_018876_1_1_1"/>
<evidence type="ECO:0000313" key="2">
    <source>
        <dbReference type="EMBL" id="KIL59210.1"/>
    </source>
</evidence>
<organism evidence="2 3">
    <name type="scientific">Amanita muscaria (strain Koide BX008)</name>
    <dbReference type="NCBI Taxonomy" id="946122"/>
    <lineage>
        <taxon>Eukaryota</taxon>
        <taxon>Fungi</taxon>
        <taxon>Dikarya</taxon>
        <taxon>Basidiomycota</taxon>
        <taxon>Agaricomycotina</taxon>
        <taxon>Agaricomycetes</taxon>
        <taxon>Agaricomycetidae</taxon>
        <taxon>Agaricales</taxon>
        <taxon>Pluteineae</taxon>
        <taxon>Amanitaceae</taxon>
        <taxon>Amanita</taxon>
    </lineage>
</organism>
<sequence>MSKYKRHLFTSDDRSALCRALAFVQSVSAREPHRILPPVWRFNEIKKQKQAFRDIDGSSLDLWRAATPDALPQKPTAVVPYDYIFLGVPQNGHLHIVVRPPDGTTSSSNESNASSVPSFSSHWSPRRDTVRGTPGCGKTTLMKLLHAYILEHAPLALVYTQHSWPGPEEATQKNSSRRERLKEVDPRFPRQDGITFLLFDEGQDTYEDHLLWNAFFKGVGDGLHSHYCVILFCSYCNPSPRPVSYRIGTPVVLRDAARISLWPREGSIGILLTRSEFDEVVSRFHRPLRLHPDLLDMIFDWTVGHVGAVVELLRVISYQRVKETELGEQLTVEAFHAENPTHKLVRSLSGGGFARGLPMDAEVSSDVVELFRNLLKYGAVDRDVKDEDDAIRKCHRYGWIHANQTTKEAITPLDAISKFKPSQLRLPIRSVSDEFYRSIFAITCGNVFVSPEFASAGRVRVPGRIDFVIPVVKWGIEFAQDGNRLNEHSSRFTKSEAYEAWLKSEDMADYILLDCCKSIPRIPFPSKYQSNSSLSICENRFINYLNEKDETLQCLEKLLS</sequence>
<dbReference type="InterPro" id="IPR027417">
    <property type="entry name" value="P-loop_NTPase"/>
</dbReference>
<proteinExistence type="predicted"/>
<dbReference type="SUPFAM" id="SSF52540">
    <property type="entry name" value="P-loop containing nucleoside triphosphate hydrolases"/>
    <property type="match status" value="1"/>
</dbReference>
<keyword evidence="3" id="KW-1185">Reference proteome</keyword>
<feature type="compositionally biased region" description="Low complexity" evidence="1">
    <location>
        <begin position="106"/>
        <end position="123"/>
    </location>
</feature>
<dbReference type="AlphaFoldDB" id="A0A0C2S8T3"/>
<reference evidence="2 3" key="1">
    <citation type="submission" date="2014-04" db="EMBL/GenBank/DDBJ databases">
        <title>Evolutionary Origins and Diversification of the Mycorrhizal Mutualists.</title>
        <authorList>
            <consortium name="DOE Joint Genome Institute"/>
            <consortium name="Mycorrhizal Genomics Consortium"/>
            <person name="Kohler A."/>
            <person name="Kuo A."/>
            <person name="Nagy L.G."/>
            <person name="Floudas D."/>
            <person name="Copeland A."/>
            <person name="Barry K.W."/>
            <person name="Cichocki N."/>
            <person name="Veneault-Fourrey C."/>
            <person name="LaButti K."/>
            <person name="Lindquist E.A."/>
            <person name="Lipzen A."/>
            <person name="Lundell T."/>
            <person name="Morin E."/>
            <person name="Murat C."/>
            <person name="Riley R."/>
            <person name="Ohm R."/>
            <person name="Sun H."/>
            <person name="Tunlid A."/>
            <person name="Henrissat B."/>
            <person name="Grigoriev I.V."/>
            <person name="Hibbett D.S."/>
            <person name="Martin F."/>
        </authorList>
    </citation>
    <scope>NUCLEOTIDE SEQUENCE [LARGE SCALE GENOMIC DNA]</scope>
    <source>
        <strain evidence="2 3">Koide BX008</strain>
    </source>
</reference>
<evidence type="ECO:0000256" key="1">
    <source>
        <dbReference type="SAM" id="MobiDB-lite"/>
    </source>
</evidence>
<dbReference type="STRING" id="946122.A0A0C2S8T3"/>
<feature type="region of interest" description="Disordered" evidence="1">
    <location>
        <begin position="99"/>
        <end position="134"/>
    </location>
</feature>